<comment type="caution">
    <text evidence="1">The sequence shown here is derived from an EMBL/GenBank/DDBJ whole genome shotgun (WGS) entry which is preliminary data.</text>
</comment>
<sequence length="85" mass="9984">MCHEGNGHRIVISPECLKQMMDNLTTDPLRPRPTRREDDRASCWLGSWSDAIRARLSGWDLNLSILNQWEFVLANTHRHSCFPHW</sequence>
<evidence type="ECO:0000313" key="1">
    <source>
        <dbReference type="EMBL" id="GBP45301.1"/>
    </source>
</evidence>
<dbReference type="EMBL" id="BGZK01000467">
    <property type="protein sequence ID" value="GBP45301.1"/>
    <property type="molecule type" value="Genomic_DNA"/>
</dbReference>
<organism evidence="1 2">
    <name type="scientific">Eumeta variegata</name>
    <name type="common">Bagworm moth</name>
    <name type="synonym">Eumeta japonica</name>
    <dbReference type="NCBI Taxonomy" id="151549"/>
    <lineage>
        <taxon>Eukaryota</taxon>
        <taxon>Metazoa</taxon>
        <taxon>Ecdysozoa</taxon>
        <taxon>Arthropoda</taxon>
        <taxon>Hexapoda</taxon>
        <taxon>Insecta</taxon>
        <taxon>Pterygota</taxon>
        <taxon>Neoptera</taxon>
        <taxon>Endopterygota</taxon>
        <taxon>Lepidoptera</taxon>
        <taxon>Glossata</taxon>
        <taxon>Ditrysia</taxon>
        <taxon>Tineoidea</taxon>
        <taxon>Psychidae</taxon>
        <taxon>Oiketicinae</taxon>
        <taxon>Eumeta</taxon>
    </lineage>
</organism>
<gene>
    <name evidence="1" type="ORF">EVAR_29049_1</name>
</gene>
<dbReference type="AlphaFoldDB" id="A0A4C1W2K5"/>
<proteinExistence type="predicted"/>
<reference evidence="1 2" key="1">
    <citation type="journal article" date="2019" name="Commun. Biol.">
        <title>The bagworm genome reveals a unique fibroin gene that provides high tensile strength.</title>
        <authorList>
            <person name="Kono N."/>
            <person name="Nakamura H."/>
            <person name="Ohtoshi R."/>
            <person name="Tomita M."/>
            <person name="Numata K."/>
            <person name="Arakawa K."/>
        </authorList>
    </citation>
    <scope>NUCLEOTIDE SEQUENCE [LARGE SCALE GENOMIC DNA]</scope>
</reference>
<dbReference type="Proteomes" id="UP000299102">
    <property type="component" value="Unassembled WGS sequence"/>
</dbReference>
<accession>A0A4C1W2K5</accession>
<keyword evidence="2" id="KW-1185">Reference proteome</keyword>
<evidence type="ECO:0000313" key="2">
    <source>
        <dbReference type="Proteomes" id="UP000299102"/>
    </source>
</evidence>
<protein>
    <submittedName>
        <fullName evidence="1">Uncharacterized protein</fullName>
    </submittedName>
</protein>
<name>A0A4C1W2K5_EUMVA</name>